<comment type="caution">
    <text evidence="2">The sequence shown here is derived from an EMBL/GenBank/DDBJ whole genome shotgun (WGS) entry which is preliminary data.</text>
</comment>
<keyword evidence="3" id="KW-1185">Reference proteome</keyword>
<gene>
    <name evidence="2" type="ORF">Cch02nite_82930</name>
</gene>
<dbReference type="AlphaFoldDB" id="A0A8J3KFB6"/>
<feature type="transmembrane region" description="Helical" evidence="1">
    <location>
        <begin position="85"/>
        <end position="110"/>
    </location>
</feature>
<keyword evidence="1" id="KW-0812">Transmembrane</keyword>
<dbReference type="Proteomes" id="UP000619293">
    <property type="component" value="Unassembled WGS sequence"/>
</dbReference>
<keyword evidence="1" id="KW-1133">Transmembrane helix</keyword>
<feature type="transmembrane region" description="Helical" evidence="1">
    <location>
        <begin position="154"/>
        <end position="177"/>
    </location>
</feature>
<sequence length="217" mass="22953">MGAFAFLGDVLPEAAGRVVLTLTSNGFAWGAAALVAGYFVRAARRAPVVATALLAVATAVYYGLVLVVSQRWSWATLNDDSSGDVVWLLSVARAAGFWMLIAVGAGPVLGRLGHAIRNGSRYRSSFAAGLAFGLLAAEGLFQLGRFRWPILDDFVRVIVVSSAATVALSLIVTVILLMRRPACASWWAYLASAVVAGGLSSMLWGLIDIFRSSGFRL</sequence>
<feature type="transmembrane region" description="Helical" evidence="1">
    <location>
        <begin position="20"/>
        <end position="40"/>
    </location>
</feature>
<dbReference type="EMBL" id="BONG01000127">
    <property type="protein sequence ID" value="GIF94849.1"/>
    <property type="molecule type" value="Genomic_DNA"/>
</dbReference>
<proteinExistence type="predicted"/>
<reference evidence="2 3" key="1">
    <citation type="submission" date="2021-01" db="EMBL/GenBank/DDBJ databases">
        <title>Whole genome shotgun sequence of Catellatospora chokoriensis NBRC 107358.</title>
        <authorList>
            <person name="Komaki H."/>
            <person name="Tamura T."/>
        </authorList>
    </citation>
    <scope>NUCLEOTIDE SEQUENCE [LARGE SCALE GENOMIC DNA]</scope>
    <source>
        <strain evidence="2 3">NBRC 107358</strain>
    </source>
</reference>
<accession>A0A8J3KFB6</accession>
<organism evidence="2 3">
    <name type="scientific">Catellatospora chokoriensis</name>
    <dbReference type="NCBI Taxonomy" id="310353"/>
    <lineage>
        <taxon>Bacteria</taxon>
        <taxon>Bacillati</taxon>
        <taxon>Actinomycetota</taxon>
        <taxon>Actinomycetes</taxon>
        <taxon>Micromonosporales</taxon>
        <taxon>Micromonosporaceae</taxon>
        <taxon>Catellatospora</taxon>
    </lineage>
</organism>
<keyword evidence="1" id="KW-0472">Membrane</keyword>
<evidence type="ECO:0000313" key="3">
    <source>
        <dbReference type="Proteomes" id="UP000619293"/>
    </source>
</evidence>
<name>A0A8J3KFB6_9ACTN</name>
<feature type="transmembrane region" description="Helical" evidence="1">
    <location>
        <begin position="122"/>
        <end position="142"/>
    </location>
</feature>
<protein>
    <submittedName>
        <fullName evidence="2">Uncharacterized protein</fullName>
    </submittedName>
</protein>
<evidence type="ECO:0000313" key="2">
    <source>
        <dbReference type="EMBL" id="GIF94849.1"/>
    </source>
</evidence>
<feature type="transmembrane region" description="Helical" evidence="1">
    <location>
        <begin position="186"/>
        <end position="207"/>
    </location>
</feature>
<evidence type="ECO:0000256" key="1">
    <source>
        <dbReference type="SAM" id="Phobius"/>
    </source>
</evidence>
<dbReference type="RefSeq" id="WP_191844019.1">
    <property type="nucleotide sequence ID" value="NZ_BAAALB010000041.1"/>
</dbReference>
<feature type="transmembrane region" description="Helical" evidence="1">
    <location>
        <begin position="47"/>
        <end position="65"/>
    </location>
</feature>